<proteinExistence type="predicted"/>
<feature type="region of interest" description="Disordered" evidence="1">
    <location>
        <begin position="1"/>
        <end position="50"/>
    </location>
</feature>
<dbReference type="Proteomes" id="UP000886900">
    <property type="component" value="Unassembled WGS sequence"/>
</dbReference>
<comment type="caution">
    <text evidence="2">The sequence shown here is derived from an EMBL/GenBank/DDBJ whole genome shotgun (WGS) entry which is preliminary data.</text>
</comment>
<sequence>MAKVYKAPQDAQSDYGNANKGTRGTNPLYDKAQGNRGKQLDPRQQPRSGH</sequence>
<protein>
    <submittedName>
        <fullName evidence="2">Uncharacterized protein</fullName>
    </submittedName>
</protein>
<organism evidence="2 3">
    <name type="scientific">Pseudomonas farris</name>
    <dbReference type="NCBI Taxonomy" id="2841207"/>
    <lineage>
        <taxon>Bacteria</taxon>
        <taxon>Pseudomonadati</taxon>
        <taxon>Pseudomonadota</taxon>
        <taxon>Gammaproteobacteria</taxon>
        <taxon>Pseudomonadales</taxon>
        <taxon>Pseudomonadaceae</taxon>
        <taxon>Pseudomonas</taxon>
    </lineage>
</organism>
<reference evidence="2" key="1">
    <citation type="submission" date="2021-06" db="EMBL/GenBank/DDBJ databases">
        <title>Updating the genus Pseudomonas: Description of 43 new species and partition of the Pseudomonas putida group.</title>
        <authorList>
            <person name="Girard L."/>
            <person name="Lood C."/>
            <person name="Vandamme P."/>
            <person name="Rokni-Zadeh H."/>
            <person name="Van Noort V."/>
            <person name="Hofte M."/>
            <person name="Lavigne R."/>
            <person name="De Mot R."/>
        </authorList>
    </citation>
    <scope>NUCLEOTIDE SEQUENCE</scope>
    <source>
        <strain evidence="2">SWRI79</strain>
    </source>
</reference>
<dbReference type="RefSeq" id="WP_217857759.1">
    <property type="nucleotide sequence ID" value="NZ_JAHSTV010000010.1"/>
</dbReference>
<gene>
    <name evidence="2" type="ORF">KVG95_20835</name>
</gene>
<evidence type="ECO:0000313" key="2">
    <source>
        <dbReference type="EMBL" id="MBV4465781.1"/>
    </source>
</evidence>
<keyword evidence="3" id="KW-1185">Reference proteome</keyword>
<evidence type="ECO:0000313" key="3">
    <source>
        <dbReference type="Proteomes" id="UP000886900"/>
    </source>
</evidence>
<name>A0ABS6PZ88_9PSED</name>
<feature type="compositionally biased region" description="Polar residues" evidence="1">
    <location>
        <begin position="10"/>
        <end position="25"/>
    </location>
</feature>
<dbReference type="EMBL" id="JAHSTV010000010">
    <property type="protein sequence ID" value="MBV4465781.1"/>
    <property type="molecule type" value="Genomic_DNA"/>
</dbReference>
<evidence type="ECO:0000256" key="1">
    <source>
        <dbReference type="SAM" id="MobiDB-lite"/>
    </source>
</evidence>
<accession>A0ABS6PZ88</accession>